<evidence type="ECO:0000313" key="2">
    <source>
        <dbReference type="Proteomes" id="UP001500752"/>
    </source>
</evidence>
<evidence type="ECO:0000313" key="1">
    <source>
        <dbReference type="EMBL" id="GAA3704704.1"/>
    </source>
</evidence>
<comment type="caution">
    <text evidence="1">The sequence shown here is derived from an EMBL/GenBank/DDBJ whole genome shotgun (WGS) entry which is preliminary data.</text>
</comment>
<accession>A0ABP7DEY2</accession>
<reference evidence="2" key="1">
    <citation type="journal article" date="2019" name="Int. J. Syst. Evol. Microbiol.">
        <title>The Global Catalogue of Microorganisms (GCM) 10K type strain sequencing project: providing services to taxonomists for standard genome sequencing and annotation.</title>
        <authorList>
            <consortium name="The Broad Institute Genomics Platform"/>
            <consortium name="The Broad Institute Genome Sequencing Center for Infectious Disease"/>
            <person name="Wu L."/>
            <person name="Ma J."/>
        </authorList>
    </citation>
    <scope>NUCLEOTIDE SEQUENCE [LARGE SCALE GENOMIC DNA]</scope>
    <source>
        <strain evidence="2">JCM 30742</strain>
    </source>
</reference>
<organism evidence="1 2">
    <name type="scientific">Arthrobacter ginkgonis</name>
    <dbReference type="NCBI Taxonomy" id="1630594"/>
    <lineage>
        <taxon>Bacteria</taxon>
        <taxon>Bacillati</taxon>
        <taxon>Actinomycetota</taxon>
        <taxon>Actinomycetes</taxon>
        <taxon>Micrococcales</taxon>
        <taxon>Micrococcaceae</taxon>
        <taxon>Arthrobacter</taxon>
    </lineage>
</organism>
<proteinExistence type="predicted"/>
<dbReference type="Gene3D" id="3.10.450.50">
    <property type="match status" value="1"/>
</dbReference>
<name>A0ABP7DEY2_9MICC</name>
<protein>
    <recommendedName>
        <fullName evidence="3">SnoaL-like domain-containing protein</fullName>
    </recommendedName>
</protein>
<evidence type="ECO:0008006" key="3">
    <source>
        <dbReference type="Google" id="ProtNLM"/>
    </source>
</evidence>
<dbReference type="Proteomes" id="UP001500752">
    <property type="component" value="Unassembled WGS sequence"/>
</dbReference>
<keyword evidence="2" id="KW-1185">Reference proteome</keyword>
<dbReference type="SUPFAM" id="SSF54427">
    <property type="entry name" value="NTF2-like"/>
    <property type="match status" value="1"/>
</dbReference>
<gene>
    <name evidence="1" type="ORF">GCM10023081_46240</name>
</gene>
<dbReference type="EMBL" id="BAABEO010000036">
    <property type="protein sequence ID" value="GAA3704704.1"/>
    <property type="molecule type" value="Genomic_DNA"/>
</dbReference>
<dbReference type="InterPro" id="IPR032710">
    <property type="entry name" value="NTF2-like_dom_sf"/>
</dbReference>
<sequence>MYEEFIGSFRKIRHIHFRHVVDVENCRIASQFRAEMTDHEGNDVVLTSCNFFYVRDGKFERVYVYMSDGINVLK</sequence>